<proteinExistence type="predicted"/>
<dbReference type="Pfam" id="PF09520">
    <property type="entry name" value="RE_TdeIII"/>
    <property type="match status" value="1"/>
</dbReference>
<keyword evidence="1" id="KW-0540">Nuclease</keyword>
<dbReference type="GO" id="GO:0003677">
    <property type="term" value="F:DNA binding"/>
    <property type="evidence" value="ECO:0007669"/>
    <property type="project" value="InterPro"/>
</dbReference>
<keyword evidence="2" id="KW-0680">Restriction system</keyword>
<dbReference type="GO" id="GO:0009307">
    <property type="term" value="P:DNA restriction-modification system"/>
    <property type="evidence" value="ECO:0007669"/>
    <property type="project" value="InterPro"/>
</dbReference>
<evidence type="ECO:0000256" key="1">
    <source>
        <dbReference type="ARBA" id="ARBA00022722"/>
    </source>
</evidence>
<evidence type="ECO:0000256" key="5">
    <source>
        <dbReference type="ARBA" id="ARBA00093760"/>
    </source>
</evidence>
<keyword evidence="4" id="KW-0378">Hydrolase</keyword>
<sequence>MALTQEQIIGVENTLRNSLRKKFESYHPEPAMMPFHTRLLGKNRMALFSFIHSLNTNFGTAIFEPVAKSLALSKFKSVSTQQSTGTQISENAQQVIQSIMDNLITANRKPCKSKEIEAIRKVCQTGLMKTTKATLVDLWIENYDNEFFLFDIKTAKPNKGGFIEFKRTLLEWVAIILAKNPTAKINTCIAIPYNSYDPKPYSRWTMAGMLDLEHELKVAAEFWDFLGGEGTYPELLNCFERVGIELHSEIDVYFAKFQN</sequence>
<name>A0A5J4QKD3_9ZZZZ</name>
<evidence type="ECO:0000256" key="4">
    <source>
        <dbReference type="ARBA" id="ARBA00022801"/>
    </source>
</evidence>
<comment type="catalytic activity">
    <reaction evidence="5">
        <text>Endonucleolytic cleavage of DNA to give specific double-stranded fragments with terminal 5'-phosphates.</text>
        <dbReference type="EC" id="3.1.21.4"/>
    </reaction>
</comment>
<dbReference type="InterPro" id="IPR019045">
    <property type="entry name" value="Restrct_endonuc_II_HinfI"/>
</dbReference>
<gene>
    <name evidence="7" type="ORF">EZS27_029241</name>
</gene>
<dbReference type="AlphaFoldDB" id="A0A5J4QKD3"/>
<keyword evidence="3" id="KW-0255">Endonuclease</keyword>
<protein>
    <recommendedName>
        <fullName evidence="6">type II site-specific deoxyribonuclease</fullName>
        <ecNumber evidence="6">3.1.21.4</ecNumber>
    </recommendedName>
</protein>
<evidence type="ECO:0000256" key="3">
    <source>
        <dbReference type="ARBA" id="ARBA00022759"/>
    </source>
</evidence>
<dbReference type="GO" id="GO:0009036">
    <property type="term" value="F:type II site-specific deoxyribonuclease activity"/>
    <property type="evidence" value="ECO:0007669"/>
    <property type="project" value="InterPro"/>
</dbReference>
<accession>A0A5J4QKD3</accession>
<dbReference type="EC" id="3.1.21.4" evidence="6"/>
<dbReference type="EMBL" id="SNRY01003414">
    <property type="protein sequence ID" value="KAA6321063.1"/>
    <property type="molecule type" value="Genomic_DNA"/>
</dbReference>
<organism evidence="7">
    <name type="scientific">termite gut metagenome</name>
    <dbReference type="NCBI Taxonomy" id="433724"/>
    <lineage>
        <taxon>unclassified sequences</taxon>
        <taxon>metagenomes</taxon>
        <taxon>organismal metagenomes</taxon>
    </lineage>
</organism>
<comment type="caution">
    <text evidence="7">The sequence shown here is derived from an EMBL/GenBank/DDBJ whole genome shotgun (WGS) entry which is preliminary data.</text>
</comment>
<evidence type="ECO:0000256" key="6">
    <source>
        <dbReference type="ARBA" id="ARBA00093790"/>
    </source>
</evidence>
<reference evidence="7" key="1">
    <citation type="submission" date="2019-03" db="EMBL/GenBank/DDBJ databases">
        <title>Single cell metagenomics reveals metabolic interactions within the superorganism composed of flagellate Streblomastix strix and complex community of Bacteroidetes bacteria on its surface.</title>
        <authorList>
            <person name="Treitli S.C."/>
            <person name="Kolisko M."/>
            <person name="Husnik F."/>
            <person name="Keeling P."/>
            <person name="Hampl V."/>
        </authorList>
    </citation>
    <scope>NUCLEOTIDE SEQUENCE</scope>
    <source>
        <strain evidence="7">STM</strain>
    </source>
</reference>
<evidence type="ECO:0000256" key="2">
    <source>
        <dbReference type="ARBA" id="ARBA00022747"/>
    </source>
</evidence>
<evidence type="ECO:0000313" key="7">
    <source>
        <dbReference type="EMBL" id="KAA6321063.1"/>
    </source>
</evidence>